<dbReference type="KEGG" id="lto:RGQ30_08680"/>
<keyword evidence="5 8" id="KW-0418">Kinase</keyword>
<comment type="pathway">
    <text evidence="8">Amino-acid biosynthesis; L-threonine biosynthesis; L-threonine from L-aspartate: step 4/5.</text>
</comment>
<dbReference type="RefSeq" id="WP_130558146.1">
    <property type="nucleotide sequence ID" value="NZ_AP028947.1"/>
</dbReference>
<dbReference type="InterPro" id="IPR005280">
    <property type="entry name" value="Homoserine_kinase_II"/>
</dbReference>
<dbReference type="CDD" id="cd05153">
    <property type="entry name" value="HomoserineK_II"/>
    <property type="match status" value="1"/>
</dbReference>
<keyword evidence="6 8" id="KW-0067">ATP-binding</keyword>
<evidence type="ECO:0000256" key="3">
    <source>
        <dbReference type="ARBA" id="ARBA00022697"/>
    </source>
</evidence>
<sequence>MAVFTRITQDELQEWLQDRDCGNLISFEGIESGIENTNYFVTTTAGRYVLTIFEKLKAEDLPFYLGLMKHLAKKGLAVPGPIANMSGELFNTLHDKPATLVNCLSGKSVDLPNPAQCREIGSFSAKAHLAVADFDCNTPNPRGLGWIEGAVSELEAHLPEDVRNLLVDEVNHQKAVSKQADFLSLPKGAVHADLFRDNALMQGDQLGGVIDFYFAGVDTFLFDLAVTANDWCIDLETGEFKIDSIQALLEGYQAVRSLSEPECRLWQDMLRSASLRFWTSRLFDFYMPREAEVLNVKDPRHFERVLLARRRGVPIAPQTV</sequence>
<evidence type="ECO:0000313" key="11">
    <source>
        <dbReference type="EMBL" id="BET25367.1"/>
    </source>
</evidence>
<evidence type="ECO:0000256" key="9">
    <source>
        <dbReference type="NCBIfam" id="TIGR00938"/>
    </source>
</evidence>
<dbReference type="NCBIfam" id="TIGR00938">
    <property type="entry name" value="thrB_alt"/>
    <property type="match status" value="1"/>
</dbReference>
<keyword evidence="1 8" id="KW-0028">Amino-acid biosynthesis</keyword>
<protein>
    <recommendedName>
        <fullName evidence="8 9">Homoserine kinase</fullName>
        <shortName evidence="8">HK</shortName>
        <shortName evidence="8">HSK</shortName>
        <ecNumber evidence="8 9">2.7.1.39</ecNumber>
    </recommendedName>
</protein>
<reference evidence="11 12" key="1">
    <citation type="submission" date="2023-10" db="EMBL/GenBank/DDBJ databases">
        <title>Complete Genome Sequence of Limnobacter thiooxidans CS-K2T, Isolated from freshwater lake sediments in Bavaria, Germany.</title>
        <authorList>
            <person name="Naruki M."/>
            <person name="Watanabe A."/>
            <person name="Warashina T."/>
            <person name="Morita T."/>
            <person name="Arakawa K."/>
        </authorList>
    </citation>
    <scope>NUCLEOTIDE SEQUENCE [LARGE SCALE GENOMIC DNA]</scope>
    <source>
        <strain evidence="11 12">CS-K2</strain>
    </source>
</reference>
<evidence type="ECO:0000259" key="10">
    <source>
        <dbReference type="Pfam" id="PF01636"/>
    </source>
</evidence>
<keyword evidence="3 8" id="KW-0791">Threonine biosynthesis</keyword>
<evidence type="ECO:0000256" key="1">
    <source>
        <dbReference type="ARBA" id="ARBA00022605"/>
    </source>
</evidence>
<keyword evidence="12" id="KW-1185">Reference proteome</keyword>
<dbReference type="EMBL" id="AP028947">
    <property type="protein sequence ID" value="BET25367.1"/>
    <property type="molecule type" value="Genomic_DNA"/>
</dbReference>
<dbReference type="PANTHER" id="PTHR21064">
    <property type="entry name" value="AMINOGLYCOSIDE PHOSPHOTRANSFERASE DOMAIN-CONTAINING PROTEIN-RELATED"/>
    <property type="match status" value="1"/>
</dbReference>
<dbReference type="Gene3D" id="3.30.200.20">
    <property type="entry name" value="Phosphorylase Kinase, domain 1"/>
    <property type="match status" value="1"/>
</dbReference>
<evidence type="ECO:0000256" key="8">
    <source>
        <dbReference type="HAMAP-Rule" id="MF_00301"/>
    </source>
</evidence>
<dbReference type="EC" id="2.7.1.39" evidence="8 9"/>
<proteinExistence type="inferred from homology"/>
<evidence type="ECO:0000256" key="4">
    <source>
        <dbReference type="ARBA" id="ARBA00022741"/>
    </source>
</evidence>
<evidence type="ECO:0000256" key="7">
    <source>
        <dbReference type="ARBA" id="ARBA00038240"/>
    </source>
</evidence>
<dbReference type="InterPro" id="IPR050249">
    <property type="entry name" value="Pseudomonas-type_ThrB"/>
</dbReference>
<dbReference type="GO" id="GO:0009088">
    <property type="term" value="P:threonine biosynthetic process"/>
    <property type="evidence" value="ECO:0007669"/>
    <property type="project" value="UniProtKB-UniRule"/>
</dbReference>
<dbReference type="Pfam" id="PF01636">
    <property type="entry name" value="APH"/>
    <property type="match status" value="1"/>
</dbReference>
<dbReference type="Gene3D" id="3.90.1200.10">
    <property type="match status" value="1"/>
</dbReference>
<keyword evidence="2 8" id="KW-0808">Transferase</keyword>
<name>A0AA86IXX6_9BURK</name>
<evidence type="ECO:0000256" key="2">
    <source>
        <dbReference type="ARBA" id="ARBA00022679"/>
    </source>
</evidence>
<dbReference type="AlphaFoldDB" id="A0AA86IXX6"/>
<dbReference type="GO" id="GO:0005524">
    <property type="term" value="F:ATP binding"/>
    <property type="evidence" value="ECO:0007669"/>
    <property type="project" value="UniProtKB-KW"/>
</dbReference>
<dbReference type="HAMAP" id="MF_00301">
    <property type="entry name" value="Homoser_kinase_2"/>
    <property type="match status" value="1"/>
</dbReference>
<evidence type="ECO:0000256" key="5">
    <source>
        <dbReference type="ARBA" id="ARBA00022777"/>
    </source>
</evidence>
<evidence type="ECO:0000256" key="6">
    <source>
        <dbReference type="ARBA" id="ARBA00022840"/>
    </source>
</evidence>
<gene>
    <name evidence="8" type="primary">thrB</name>
    <name evidence="11" type="ORF">RGQ30_08680</name>
</gene>
<dbReference type="Proteomes" id="UP001329151">
    <property type="component" value="Chromosome"/>
</dbReference>
<comment type="similarity">
    <text evidence="7 8">Belongs to the pseudomonas-type ThrB family.</text>
</comment>
<dbReference type="NCBIfam" id="NF003558">
    <property type="entry name" value="PRK05231.1"/>
    <property type="match status" value="1"/>
</dbReference>
<dbReference type="InterPro" id="IPR002575">
    <property type="entry name" value="Aminoglycoside_PTrfase"/>
</dbReference>
<keyword evidence="4 8" id="KW-0547">Nucleotide-binding</keyword>
<accession>A0AA86IXX6</accession>
<evidence type="ECO:0000313" key="12">
    <source>
        <dbReference type="Proteomes" id="UP001329151"/>
    </source>
</evidence>
<comment type="catalytic activity">
    <reaction evidence="8">
        <text>L-homoserine + ATP = O-phospho-L-homoserine + ADP + H(+)</text>
        <dbReference type="Rhea" id="RHEA:13985"/>
        <dbReference type="ChEBI" id="CHEBI:15378"/>
        <dbReference type="ChEBI" id="CHEBI:30616"/>
        <dbReference type="ChEBI" id="CHEBI:57476"/>
        <dbReference type="ChEBI" id="CHEBI:57590"/>
        <dbReference type="ChEBI" id="CHEBI:456216"/>
        <dbReference type="EC" id="2.7.1.39"/>
    </reaction>
</comment>
<dbReference type="SUPFAM" id="SSF56112">
    <property type="entry name" value="Protein kinase-like (PK-like)"/>
    <property type="match status" value="1"/>
</dbReference>
<dbReference type="PANTHER" id="PTHR21064:SF6">
    <property type="entry name" value="AMINOGLYCOSIDE PHOSPHOTRANSFERASE DOMAIN-CONTAINING PROTEIN"/>
    <property type="match status" value="1"/>
</dbReference>
<feature type="domain" description="Aminoglycoside phosphotransferase" evidence="10">
    <location>
        <begin position="27"/>
        <end position="256"/>
    </location>
</feature>
<organism evidence="11 12">
    <name type="scientific">Limnobacter thiooxidans</name>
    <dbReference type="NCBI Taxonomy" id="131080"/>
    <lineage>
        <taxon>Bacteria</taxon>
        <taxon>Pseudomonadati</taxon>
        <taxon>Pseudomonadota</taxon>
        <taxon>Betaproteobacteria</taxon>
        <taxon>Burkholderiales</taxon>
        <taxon>Burkholderiaceae</taxon>
        <taxon>Limnobacter</taxon>
    </lineage>
</organism>
<dbReference type="GO" id="GO:0004413">
    <property type="term" value="F:homoserine kinase activity"/>
    <property type="evidence" value="ECO:0007669"/>
    <property type="project" value="UniProtKB-UniRule"/>
</dbReference>
<dbReference type="InterPro" id="IPR011009">
    <property type="entry name" value="Kinase-like_dom_sf"/>
</dbReference>